<accession>A0A9P6PP55</accession>
<protein>
    <submittedName>
        <fullName evidence="1">Uncharacterized protein</fullName>
    </submittedName>
</protein>
<name>A0A9P6PP55_9FUNG</name>
<reference evidence="1" key="1">
    <citation type="journal article" date="2020" name="Fungal Divers.">
        <title>Resolving the Mortierellaceae phylogeny through synthesis of multi-gene phylogenetics and phylogenomics.</title>
        <authorList>
            <person name="Vandepol N."/>
            <person name="Liber J."/>
            <person name="Desiro A."/>
            <person name="Na H."/>
            <person name="Kennedy M."/>
            <person name="Barry K."/>
            <person name="Grigoriev I.V."/>
            <person name="Miller A.N."/>
            <person name="O'Donnell K."/>
            <person name="Stajich J.E."/>
            <person name="Bonito G."/>
        </authorList>
    </citation>
    <scope>NUCLEOTIDE SEQUENCE</scope>
    <source>
        <strain evidence="1">BC1065</strain>
    </source>
</reference>
<dbReference type="InterPro" id="IPR036397">
    <property type="entry name" value="RNaseH_sf"/>
</dbReference>
<evidence type="ECO:0000313" key="1">
    <source>
        <dbReference type="EMBL" id="KAG0249756.1"/>
    </source>
</evidence>
<dbReference type="Gene3D" id="3.30.420.10">
    <property type="entry name" value="Ribonuclease H-like superfamily/Ribonuclease H"/>
    <property type="match status" value="1"/>
</dbReference>
<dbReference type="PANTHER" id="PTHR45835">
    <property type="entry name" value="YALI0A06105P"/>
    <property type="match status" value="1"/>
</dbReference>
<dbReference type="Proteomes" id="UP000807716">
    <property type="component" value="Unassembled WGS sequence"/>
</dbReference>
<dbReference type="GO" id="GO:0003676">
    <property type="term" value="F:nucleic acid binding"/>
    <property type="evidence" value="ECO:0007669"/>
    <property type="project" value="InterPro"/>
</dbReference>
<comment type="caution">
    <text evidence="1">The sequence shown here is derived from an EMBL/GenBank/DDBJ whole genome shotgun (WGS) entry which is preliminary data.</text>
</comment>
<keyword evidence="2" id="KW-1185">Reference proteome</keyword>
<gene>
    <name evidence="1" type="ORF">DFQ27_009810</name>
</gene>
<dbReference type="OrthoDB" id="2447315at2759"/>
<sequence length="58" mass="6484">MMDLITPLPRTKRGHDAIVVFVDRFSKATHFALCSTSGTAKDLAEDDEEEVLVRKKHG</sequence>
<dbReference type="EMBL" id="JAAAJB010000946">
    <property type="protein sequence ID" value="KAG0249756.1"/>
    <property type="molecule type" value="Genomic_DNA"/>
</dbReference>
<dbReference type="SUPFAM" id="SSF53098">
    <property type="entry name" value="Ribonuclease H-like"/>
    <property type="match status" value="1"/>
</dbReference>
<organism evidence="1 2">
    <name type="scientific">Actinomortierella ambigua</name>
    <dbReference type="NCBI Taxonomy" id="1343610"/>
    <lineage>
        <taxon>Eukaryota</taxon>
        <taxon>Fungi</taxon>
        <taxon>Fungi incertae sedis</taxon>
        <taxon>Mucoromycota</taxon>
        <taxon>Mortierellomycotina</taxon>
        <taxon>Mortierellomycetes</taxon>
        <taxon>Mortierellales</taxon>
        <taxon>Mortierellaceae</taxon>
        <taxon>Actinomortierella</taxon>
    </lineage>
</organism>
<proteinExistence type="predicted"/>
<feature type="non-terminal residue" evidence="1">
    <location>
        <position position="58"/>
    </location>
</feature>
<evidence type="ECO:0000313" key="2">
    <source>
        <dbReference type="Proteomes" id="UP000807716"/>
    </source>
</evidence>
<dbReference type="InterPro" id="IPR012337">
    <property type="entry name" value="RNaseH-like_sf"/>
</dbReference>
<dbReference type="PANTHER" id="PTHR45835:SF99">
    <property type="entry name" value="CHROMO DOMAIN-CONTAINING PROTEIN-RELATED"/>
    <property type="match status" value="1"/>
</dbReference>
<dbReference type="AlphaFoldDB" id="A0A9P6PP55"/>